<name>A0A9Q0KDY6_9MAGN</name>
<gene>
    <name evidence="1" type="ORF">NE237_015408</name>
</gene>
<proteinExistence type="predicted"/>
<sequence>MTVKEITMIMGEKGKSGRGGKLQGSGMMGKEEISLDEGNKWLQVLARKYFNQDNIQHMSLIGKEKHFKTKIDSALKSALKKPKQAKMKLPFGLCGCQEENIRGQEIVETNNETDEQSNGNGALKLNPKFQLLVPLPESSYILSIDEWHTIRSGGDEIGKWLVFITSDLLWYSTNYNSWETRPRLLRCDCGTNSFVDLLIKIVGLVL</sequence>
<accession>A0A9Q0KDY6</accession>
<dbReference type="EMBL" id="JAMYWD010000006">
    <property type="protein sequence ID" value="KAJ4968707.1"/>
    <property type="molecule type" value="Genomic_DNA"/>
</dbReference>
<dbReference type="OrthoDB" id="1733924at2759"/>
<dbReference type="Proteomes" id="UP001141806">
    <property type="component" value="Unassembled WGS sequence"/>
</dbReference>
<organism evidence="1 2">
    <name type="scientific">Protea cynaroides</name>
    <dbReference type="NCBI Taxonomy" id="273540"/>
    <lineage>
        <taxon>Eukaryota</taxon>
        <taxon>Viridiplantae</taxon>
        <taxon>Streptophyta</taxon>
        <taxon>Embryophyta</taxon>
        <taxon>Tracheophyta</taxon>
        <taxon>Spermatophyta</taxon>
        <taxon>Magnoliopsida</taxon>
        <taxon>Proteales</taxon>
        <taxon>Proteaceae</taxon>
        <taxon>Protea</taxon>
    </lineage>
</organism>
<keyword evidence="2" id="KW-1185">Reference proteome</keyword>
<reference evidence="1" key="1">
    <citation type="journal article" date="2023" name="Plant J.">
        <title>The genome of the king protea, Protea cynaroides.</title>
        <authorList>
            <person name="Chang J."/>
            <person name="Duong T.A."/>
            <person name="Schoeman C."/>
            <person name="Ma X."/>
            <person name="Roodt D."/>
            <person name="Barker N."/>
            <person name="Li Z."/>
            <person name="Van de Peer Y."/>
            <person name="Mizrachi E."/>
        </authorList>
    </citation>
    <scope>NUCLEOTIDE SEQUENCE</scope>
    <source>
        <tissue evidence="1">Young leaves</tissue>
    </source>
</reference>
<dbReference type="AlphaFoldDB" id="A0A9Q0KDY6"/>
<evidence type="ECO:0000313" key="2">
    <source>
        <dbReference type="Proteomes" id="UP001141806"/>
    </source>
</evidence>
<protein>
    <submittedName>
        <fullName evidence="1">Uncharacterized protein</fullName>
    </submittedName>
</protein>
<evidence type="ECO:0000313" key="1">
    <source>
        <dbReference type="EMBL" id="KAJ4968707.1"/>
    </source>
</evidence>
<comment type="caution">
    <text evidence="1">The sequence shown here is derived from an EMBL/GenBank/DDBJ whole genome shotgun (WGS) entry which is preliminary data.</text>
</comment>